<accession>A0A931H9C3</accession>
<evidence type="ECO:0000259" key="1">
    <source>
        <dbReference type="Pfam" id="PF00535"/>
    </source>
</evidence>
<proteinExistence type="predicted"/>
<keyword evidence="3" id="KW-1185">Reference proteome</keyword>
<dbReference type="InterPro" id="IPR029044">
    <property type="entry name" value="Nucleotide-diphossugar_trans"/>
</dbReference>
<dbReference type="SUPFAM" id="SSF53448">
    <property type="entry name" value="Nucleotide-diphospho-sugar transferases"/>
    <property type="match status" value="1"/>
</dbReference>
<reference evidence="2" key="1">
    <citation type="submission" date="2020-11" db="EMBL/GenBank/DDBJ databases">
        <title>Novosphingobium aureum sp. nov., a marine bacterium isolated from sediment of a salt flat.</title>
        <authorList>
            <person name="Yoo Y."/>
            <person name="Kim J.-J."/>
        </authorList>
    </citation>
    <scope>NUCLEOTIDE SEQUENCE</scope>
    <source>
        <strain evidence="2">YJ-S2-02</strain>
    </source>
</reference>
<comment type="caution">
    <text evidence="2">The sequence shown here is derived from an EMBL/GenBank/DDBJ whole genome shotgun (WGS) entry which is preliminary data.</text>
</comment>
<dbReference type="AlphaFoldDB" id="A0A931H9C3"/>
<evidence type="ECO:0000313" key="3">
    <source>
        <dbReference type="Proteomes" id="UP000617634"/>
    </source>
</evidence>
<organism evidence="2 3">
    <name type="scientific">Novosphingobium aureum</name>
    <dbReference type="NCBI Taxonomy" id="2792964"/>
    <lineage>
        <taxon>Bacteria</taxon>
        <taxon>Pseudomonadati</taxon>
        <taxon>Pseudomonadota</taxon>
        <taxon>Alphaproteobacteria</taxon>
        <taxon>Sphingomonadales</taxon>
        <taxon>Sphingomonadaceae</taxon>
        <taxon>Novosphingobium</taxon>
    </lineage>
</organism>
<feature type="domain" description="Glycosyltransferase 2-like" evidence="1">
    <location>
        <begin position="92"/>
        <end position="196"/>
    </location>
</feature>
<dbReference type="InterPro" id="IPR050834">
    <property type="entry name" value="Glycosyltransf_2"/>
</dbReference>
<dbReference type="EMBL" id="JADZGI010000001">
    <property type="protein sequence ID" value="MBH0111336.1"/>
    <property type="molecule type" value="Genomic_DNA"/>
</dbReference>
<dbReference type="PANTHER" id="PTHR43685:SF2">
    <property type="entry name" value="GLYCOSYLTRANSFERASE 2-LIKE DOMAIN-CONTAINING PROTEIN"/>
    <property type="match status" value="1"/>
</dbReference>
<gene>
    <name evidence="2" type="ORF">I5E68_00035</name>
</gene>
<dbReference type="Pfam" id="PF00535">
    <property type="entry name" value="Glycos_transf_2"/>
    <property type="match status" value="1"/>
</dbReference>
<protein>
    <submittedName>
        <fullName evidence="2">Glycosyltransferase</fullName>
    </submittedName>
</protein>
<evidence type="ECO:0000313" key="2">
    <source>
        <dbReference type="EMBL" id="MBH0111336.1"/>
    </source>
</evidence>
<dbReference type="PANTHER" id="PTHR43685">
    <property type="entry name" value="GLYCOSYLTRANSFERASE"/>
    <property type="match status" value="1"/>
</dbReference>
<dbReference type="InterPro" id="IPR001173">
    <property type="entry name" value="Glyco_trans_2-like"/>
</dbReference>
<name>A0A931H9C3_9SPHN</name>
<sequence>MALEVLDLDFAALPERLDPQPGYEGACVLLRIDGRPRGQAILSYDKFDPEAPLDRQLAEAANSSFWESWLARELGVVEDEPGCAPEALPSASVAICTRERPDDLEKCLQGLQAMSVVPEILVVDNAPATEATRAVVERHPAVRYVVEPRKGLNFARNTAIEHARGEIVVFIDDDAVPDREWFASLVRNFDDPLVMAATGLTMALELESEAQIAFQRLGGFGRGFKRVVHDAIKIEPFEGWIAGAGVNLALRRSAVDLVGPFDPALDAGTASRAGGDTDYFRRLLSAGYKIVYDPHALNWHRHRRSMEELEQQIHGYECGYFAILTKALLFERNPRAVTTLARWLRHQIPAVLRARRRSADYKVPFRIPIAQAVGACSGPGGYLRARREARRS</sequence>
<dbReference type="RefSeq" id="WP_197159656.1">
    <property type="nucleotide sequence ID" value="NZ_JADZGI010000001.1"/>
</dbReference>
<dbReference type="Gene3D" id="3.90.550.10">
    <property type="entry name" value="Spore Coat Polysaccharide Biosynthesis Protein SpsA, Chain A"/>
    <property type="match status" value="1"/>
</dbReference>
<dbReference type="Proteomes" id="UP000617634">
    <property type="component" value="Unassembled WGS sequence"/>
</dbReference>